<dbReference type="AlphaFoldDB" id="A0A0C1GKC9"/>
<feature type="domain" description="Flavodoxin-like fold" evidence="3">
    <location>
        <begin position="4"/>
        <end position="187"/>
    </location>
</feature>
<reference evidence="4 6" key="1">
    <citation type="submission" date="2014-12" db="EMBL/GenBank/DDBJ databases">
        <title>Genome sequence of Morococcus cerebrosus.</title>
        <authorList>
            <person name="Shin S.-K."/>
            <person name="Yi H."/>
        </authorList>
    </citation>
    <scope>NUCLEOTIDE SEQUENCE [LARGE SCALE GENOMIC DNA]</scope>
    <source>
        <strain evidence="4 6">CIP 81.93</strain>
    </source>
</reference>
<proteinExistence type="inferred from homology"/>
<evidence type="ECO:0000256" key="2">
    <source>
        <dbReference type="ARBA" id="ARBA00023002"/>
    </source>
</evidence>
<reference evidence="5 7" key="2">
    <citation type="submission" date="2022-03" db="EMBL/GenBank/DDBJ databases">
        <title>Genome sequencing of Morococcus cerebrosus.</title>
        <authorList>
            <person name="Baek M.-G."/>
            <person name="Yi H."/>
        </authorList>
    </citation>
    <scope>NUCLEOTIDE SEQUENCE [LARGE SCALE GENOMIC DNA]</scope>
    <source>
        <strain evidence="5 7">CIP 81.93</strain>
    </source>
</reference>
<dbReference type="PANTHER" id="PTHR10204:SF34">
    <property type="entry name" value="NAD(P)H DEHYDROGENASE [QUINONE] 1 ISOFORM 1"/>
    <property type="match status" value="1"/>
</dbReference>
<dbReference type="InterPro" id="IPR051545">
    <property type="entry name" value="NAD(P)H_dehydrogenase_qn"/>
</dbReference>
<name>A0A0C1GKC9_9NEIS</name>
<organism evidence="4 6">
    <name type="scientific">Morococcus cerebrosus</name>
    <dbReference type="NCBI Taxonomy" id="1056807"/>
    <lineage>
        <taxon>Bacteria</taxon>
        <taxon>Pseudomonadati</taxon>
        <taxon>Pseudomonadota</taxon>
        <taxon>Betaproteobacteria</taxon>
        <taxon>Neisseriales</taxon>
        <taxon>Neisseriaceae</taxon>
        <taxon>Morococcus</taxon>
    </lineage>
</organism>
<dbReference type="RefSeq" id="WP_003776716.1">
    <property type="nucleotide sequence ID" value="NZ_CP094242.1"/>
</dbReference>
<dbReference type="InterPro" id="IPR029039">
    <property type="entry name" value="Flavoprotein-like_sf"/>
</dbReference>
<dbReference type="GO" id="GO:0005829">
    <property type="term" value="C:cytosol"/>
    <property type="evidence" value="ECO:0007669"/>
    <property type="project" value="TreeGrafter"/>
</dbReference>
<dbReference type="Gene3D" id="3.40.50.360">
    <property type="match status" value="1"/>
</dbReference>
<dbReference type="EMBL" id="CP094242">
    <property type="protein sequence ID" value="UNV87973.1"/>
    <property type="molecule type" value="Genomic_DNA"/>
</dbReference>
<dbReference type="SUPFAM" id="SSF52218">
    <property type="entry name" value="Flavoproteins"/>
    <property type="match status" value="1"/>
</dbReference>
<evidence type="ECO:0000256" key="1">
    <source>
        <dbReference type="ARBA" id="ARBA00006252"/>
    </source>
</evidence>
<evidence type="ECO:0000313" key="6">
    <source>
        <dbReference type="Proteomes" id="UP000031390"/>
    </source>
</evidence>
<evidence type="ECO:0000313" key="7">
    <source>
        <dbReference type="Proteomes" id="UP000829504"/>
    </source>
</evidence>
<evidence type="ECO:0000313" key="4">
    <source>
        <dbReference type="EMBL" id="KIC06940.1"/>
    </source>
</evidence>
<dbReference type="GO" id="GO:0003955">
    <property type="term" value="F:NAD(P)H dehydrogenase (quinone) activity"/>
    <property type="evidence" value="ECO:0007669"/>
    <property type="project" value="TreeGrafter"/>
</dbReference>
<comment type="similarity">
    <text evidence="1">Belongs to the NAD(P)H dehydrogenase (quinone) family.</text>
</comment>
<protein>
    <submittedName>
        <fullName evidence="4">NAD(P)H dehydrogenase</fullName>
    </submittedName>
    <submittedName>
        <fullName evidence="5">NAD(P)H-dependent oxidoreductase</fullName>
    </submittedName>
</protein>
<dbReference type="InterPro" id="IPR003680">
    <property type="entry name" value="Flavodoxin_fold"/>
</dbReference>
<dbReference type="Pfam" id="PF02525">
    <property type="entry name" value="Flavodoxin_2"/>
    <property type="match status" value="1"/>
</dbReference>
<evidence type="ECO:0000259" key="3">
    <source>
        <dbReference type="Pfam" id="PF02525"/>
    </source>
</evidence>
<dbReference type="PATRIC" id="fig|1056807.3.peg.1617"/>
<keyword evidence="2" id="KW-0560">Oxidoreductase</keyword>
<evidence type="ECO:0000313" key="5">
    <source>
        <dbReference type="EMBL" id="UNV87973.1"/>
    </source>
</evidence>
<dbReference type="Proteomes" id="UP000829504">
    <property type="component" value="Chromosome"/>
</dbReference>
<dbReference type="EMBL" id="JUFZ01000077">
    <property type="protein sequence ID" value="KIC06940.1"/>
    <property type="molecule type" value="Genomic_DNA"/>
</dbReference>
<accession>A0A0C1GKC9</accession>
<dbReference type="Proteomes" id="UP000031390">
    <property type="component" value="Unassembled WGS sequence"/>
</dbReference>
<keyword evidence="7" id="KW-1185">Reference proteome</keyword>
<sequence>MSFTTIIYAHPYDQSFNHGILRRVQQLLDEKGEKYRLIDLYADGFNPAYTKEELALFNQGKALDPLVLHYQELLKTTNRLIFIFPIWWADMPAIVKGFEDKVFLKTFAYVPTATGLKGNLSHIKEALVISTSTAPTWYLKWFGGNGIGKAMVGHTLKGIGIAKRRWLNFGNMDKSTDEQRQAFLADLSRSV</sequence>
<gene>
    <name evidence="4" type="ORF">MCC93_16870</name>
    <name evidence="5" type="ORF">MON37_03295</name>
</gene>
<dbReference type="PANTHER" id="PTHR10204">
    <property type="entry name" value="NAD P H OXIDOREDUCTASE-RELATED"/>
    <property type="match status" value="1"/>
</dbReference>